<sequence length="69" mass="7356">MATTTKRGLGGGGGKDEERGKWGRVAVEHCESSYCVVLALAARVLGKTSTNKAHKERLEKGKTTGIRRG</sequence>
<feature type="region of interest" description="Disordered" evidence="1">
    <location>
        <begin position="48"/>
        <end position="69"/>
    </location>
</feature>
<feature type="region of interest" description="Disordered" evidence="1">
    <location>
        <begin position="1"/>
        <end position="21"/>
    </location>
</feature>
<evidence type="ECO:0000313" key="2">
    <source>
        <dbReference type="Proteomes" id="UP000887565"/>
    </source>
</evidence>
<dbReference type="Proteomes" id="UP000887565">
    <property type="component" value="Unplaced"/>
</dbReference>
<evidence type="ECO:0000313" key="3">
    <source>
        <dbReference type="WBParaSite" id="nRc.2.0.1.t19663-RA"/>
    </source>
</evidence>
<dbReference type="AlphaFoldDB" id="A0A915J181"/>
<dbReference type="WBParaSite" id="nRc.2.0.1.t19663-RA">
    <property type="protein sequence ID" value="nRc.2.0.1.t19663-RA"/>
    <property type="gene ID" value="nRc.2.0.1.g19663"/>
</dbReference>
<accession>A0A915J181</accession>
<organism evidence="2 3">
    <name type="scientific">Romanomermis culicivorax</name>
    <name type="common">Nematode worm</name>
    <dbReference type="NCBI Taxonomy" id="13658"/>
    <lineage>
        <taxon>Eukaryota</taxon>
        <taxon>Metazoa</taxon>
        <taxon>Ecdysozoa</taxon>
        <taxon>Nematoda</taxon>
        <taxon>Enoplea</taxon>
        <taxon>Dorylaimia</taxon>
        <taxon>Mermithida</taxon>
        <taxon>Mermithoidea</taxon>
        <taxon>Mermithidae</taxon>
        <taxon>Romanomermis</taxon>
    </lineage>
</organism>
<keyword evidence="2" id="KW-1185">Reference proteome</keyword>
<reference evidence="3" key="1">
    <citation type="submission" date="2022-11" db="UniProtKB">
        <authorList>
            <consortium name="WormBaseParasite"/>
        </authorList>
    </citation>
    <scope>IDENTIFICATION</scope>
</reference>
<proteinExistence type="predicted"/>
<protein>
    <submittedName>
        <fullName evidence="3">Uncharacterized protein</fullName>
    </submittedName>
</protein>
<name>A0A915J181_ROMCU</name>
<evidence type="ECO:0000256" key="1">
    <source>
        <dbReference type="SAM" id="MobiDB-lite"/>
    </source>
</evidence>